<dbReference type="Proteomes" id="UP000553957">
    <property type="component" value="Unassembled WGS sequence"/>
</dbReference>
<dbReference type="Proteomes" id="UP000534306">
    <property type="component" value="Unassembled WGS sequence"/>
</dbReference>
<protein>
    <submittedName>
        <fullName evidence="2">Uncharacterized protein</fullName>
    </submittedName>
</protein>
<evidence type="ECO:0000313" key="4">
    <source>
        <dbReference type="Proteomes" id="UP000553957"/>
    </source>
</evidence>
<gene>
    <name evidence="1" type="ORF">HNR71_000046</name>
    <name evidence="2" type="ORF">HPO96_37065</name>
</gene>
<dbReference type="EMBL" id="JACHKF010000001">
    <property type="protein sequence ID" value="MBB6564409.1"/>
    <property type="molecule type" value="Genomic_DNA"/>
</dbReference>
<reference evidence="2 3" key="1">
    <citation type="submission" date="2020-05" db="EMBL/GenBank/DDBJ databases">
        <title>Genome sequence of Kribbella sandramycini ATCC 39419.</title>
        <authorList>
            <person name="Maclea K.S."/>
            <person name="Fair J.L."/>
        </authorList>
    </citation>
    <scope>NUCLEOTIDE SEQUENCE [LARGE SCALE GENOMIC DNA]</scope>
    <source>
        <strain evidence="2 3">ATCC 39419</strain>
    </source>
</reference>
<name>A0A7Y4L9U4_9ACTN</name>
<proteinExistence type="predicted"/>
<keyword evidence="3" id="KW-1185">Reference proteome</keyword>
<dbReference type="AlphaFoldDB" id="A0A7Y4L9U4"/>
<evidence type="ECO:0000313" key="2">
    <source>
        <dbReference type="EMBL" id="NOL45871.1"/>
    </source>
</evidence>
<dbReference type="EMBL" id="JABJRC010000018">
    <property type="protein sequence ID" value="NOL45871.1"/>
    <property type="molecule type" value="Genomic_DNA"/>
</dbReference>
<dbReference type="RefSeq" id="WP_171679170.1">
    <property type="nucleotide sequence ID" value="NZ_BAAAGT010000022.1"/>
</dbReference>
<organism evidence="2 3">
    <name type="scientific">Kribbella sandramycini</name>
    <dbReference type="NCBI Taxonomy" id="60450"/>
    <lineage>
        <taxon>Bacteria</taxon>
        <taxon>Bacillati</taxon>
        <taxon>Actinomycetota</taxon>
        <taxon>Actinomycetes</taxon>
        <taxon>Propionibacteriales</taxon>
        <taxon>Kribbellaceae</taxon>
        <taxon>Kribbella</taxon>
    </lineage>
</organism>
<reference evidence="1 4" key="2">
    <citation type="submission" date="2020-08" db="EMBL/GenBank/DDBJ databases">
        <title>Sequencing the genomes of 1000 actinobacteria strains.</title>
        <authorList>
            <person name="Klenk H.-P."/>
        </authorList>
    </citation>
    <scope>NUCLEOTIDE SEQUENCE [LARGE SCALE GENOMIC DNA]</scope>
    <source>
        <strain evidence="1 4">DSM 15626</strain>
    </source>
</reference>
<evidence type="ECO:0000313" key="3">
    <source>
        <dbReference type="Proteomes" id="UP000534306"/>
    </source>
</evidence>
<sequence length="46" mass="5303">MISAILALLIGWLVGNLLGWSMNYGDQFNWRVFCGPAPYTKWRSKK</sequence>
<evidence type="ECO:0000313" key="1">
    <source>
        <dbReference type="EMBL" id="MBB6564409.1"/>
    </source>
</evidence>
<accession>A0A7Y4L9U4</accession>
<comment type="caution">
    <text evidence="2">The sequence shown here is derived from an EMBL/GenBank/DDBJ whole genome shotgun (WGS) entry which is preliminary data.</text>
</comment>